<gene>
    <name evidence="1" type="ORF">S03H2_30789</name>
</gene>
<reference evidence="1" key="1">
    <citation type="journal article" date="2014" name="Front. Microbiol.">
        <title>High frequency of phylogenetically diverse reductive dehalogenase-homologous genes in deep subseafloor sedimentary metagenomes.</title>
        <authorList>
            <person name="Kawai M."/>
            <person name="Futagami T."/>
            <person name="Toyoda A."/>
            <person name="Takaki Y."/>
            <person name="Nishi S."/>
            <person name="Hori S."/>
            <person name="Arai W."/>
            <person name="Tsubouchi T."/>
            <person name="Morono Y."/>
            <person name="Uchiyama I."/>
            <person name="Ito T."/>
            <person name="Fujiyama A."/>
            <person name="Inagaki F."/>
            <person name="Takami H."/>
        </authorList>
    </citation>
    <scope>NUCLEOTIDE SEQUENCE</scope>
    <source>
        <strain evidence="1">Expedition CK06-06</strain>
    </source>
</reference>
<name>X1GNQ5_9ZZZZ</name>
<dbReference type="AlphaFoldDB" id="X1GNQ5"/>
<dbReference type="EMBL" id="BARU01018637">
    <property type="protein sequence ID" value="GAH58827.1"/>
    <property type="molecule type" value="Genomic_DNA"/>
</dbReference>
<evidence type="ECO:0000313" key="1">
    <source>
        <dbReference type="EMBL" id="GAH58827.1"/>
    </source>
</evidence>
<proteinExistence type="predicted"/>
<comment type="caution">
    <text evidence="1">The sequence shown here is derived from an EMBL/GenBank/DDBJ whole genome shotgun (WGS) entry which is preliminary data.</text>
</comment>
<sequence>GSKGGGACHILRESIFFTFTTVRHSRQDVTGTIPVKLDHNFRFLIYTVDRECLSFTYGYRDVEQIVDCDCINLTDGAPWLLMDLPLAEGQQVKIGIYPPVPRVKTYQITIGYTEAG</sequence>
<protein>
    <submittedName>
        <fullName evidence="1">Uncharacterized protein</fullName>
    </submittedName>
</protein>
<accession>X1GNQ5</accession>
<feature type="non-terminal residue" evidence="1">
    <location>
        <position position="1"/>
    </location>
</feature>
<organism evidence="1">
    <name type="scientific">marine sediment metagenome</name>
    <dbReference type="NCBI Taxonomy" id="412755"/>
    <lineage>
        <taxon>unclassified sequences</taxon>
        <taxon>metagenomes</taxon>
        <taxon>ecological metagenomes</taxon>
    </lineage>
</organism>